<evidence type="ECO:0000313" key="1">
    <source>
        <dbReference type="EMBL" id="KAF0772390.1"/>
    </source>
</evidence>
<gene>
    <name evidence="1" type="ORF">FWK35_00002447</name>
</gene>
<evidence type="ECO:0000313" key="2">
    <source>
        <dbReference type="Proteomes" id="UP000478052"/>
    </source>
</evidence>
<reference evidence="1 2" key="1">
    <citation type="submission" date="2019-08" db="EMBL/GenBank/DDBJ databases">
        <title>Whole genome of Aphis craccivora.</title>
        <authorList>
            <person name="Voronova N.V."/>
            <person name="Shulinski R.S."/>
            <person name="Bandarenka Y.V."/>
            <person name="Zhorov D.G."/>
            <person name="Warner D."/>
        </authorList>
    </citation>
    <scope>NUCLEOTIDE SEQUENCE [LARGE SCALE GENOMIC DNA]</scope>
    <source>
        <strain evidence="1">180601</strain>
        <tissue evidence="1">Whole Body</tissue>
    </source>
</reference>
<protein>
    <submittedName>
        <fullName evidence="1">THAP domain-containing protein 2</fullName>
    </submittedName>
</protein>
<dbReference type="Proteomes" id="UP000478052">
    <property type="component" value="Unassembled WGS sequence"/>
</dbReference>
<keyword evidence="2" id="KW-1185">Reference proteome</keyword>
<sequence>MLTAKDFIKDLEHAKHFVHTGRLESYLSPQCTTKYMSKPIHLKYNGMLYLRSILAVLDHNYNTDKNIIGDKMVFSKSL</sequence>
<dbReference type="AlphaFoldDB" id="A0A6G0ZML1"/>
<accession>A0A6G0ZML1</accession>
<comment type="caution">
    <text evidence="1">The sequence shown here is derived from an EMBL/GenBank/DDBJ whole genome shotgun (WGS) entry which is preliminary data.</text>
</comment>
<name>A0A6G0ZML1_APHCR</name>
<dbReference type="EMBL" id="VUJU01000182">
    <property type="protein sequence ID" value="KAF0772390.1"/>
    <property type="molecule type" value="Genomic_DNA"/>
</dbReference>
<proteinExistence type="predicted"/>
<organism evidence="1 2">
    <name type="scientific">Aphis craccivora</name>
    <name type="common">Cowpea aphid</name>
    <dbReference type="NCBI Taxonomy" id="307492"/>
    <lineage>
        <taxon>Eukaryota</taxon>
        <taxon>Metazoa</taxon>
        <taxon>Ecdysozoa</taxon>
        <taxon>Arthropoda</taxon>
        <taxon>Hexapoda</taxon>
        <taxon>Insecta</taxon>
        <taxon>Pterygota</taxon>
        <taxon>Neoptera</taxon>
        <taxon>Paraneoptera</taxon>
        <taxon>Hemiptera</taxon>
        <taxon>Sternorrhyncha</taxon>
        <taxon>Aphidomorpha</taxon>
        <taxon>Aphidoidea</taxon>
        <taxon>Aphididae</taxon>
        <taxon>Aphidini</taxon>
        <taxon>Aphis</taxon>
        <taxon>Aphis</taxon>
    </lineage>
</organism>
<dbReference type="OrthoDB" id="6609851at2759"/>